<dbReference type="CDD" id="cd00130">
    <property type="entry name" value="PAS"/>
    <property type="match status" value="1"/>
</dbReference>
<dbReference type="NCBIfam" id="TIGR00229">
    <property type="entry name" value="sensory_box"/>
    <property type="match status" value="1"/>
</dbReference>
<name>A0A1I6LAP3_9EURY</name>
<evidence type="ECO:0000313" key="6">
    <source>
        <dbReference type="Proteomes" id="UP000199062"/>
    </source>
</evidence>
<dbReference type="InterPro" id="IPR029016">
    <property type="entry name" value="GAF-like_dom_sf"/>
</dbReference>
<dbReference type="InterPro" id="IPR003018">
    <property type="entry name" value="GAF"/>
</dbReference>
<dbReference type="Gene3D" id="3.30.450.20">
    <property type="entry name" value="PAS domain"/>
    <property type="match status" value="1"/>
</dbReference>
<dbReference type="PANTHER" id="PTHR34236">
    <property type="entry name" value="DIMETHYL SULFOXIDE REDUCTASE TRANSCRIPTIONAL ACTIVATOR"/>
    <property type="match status" value="1"/>
</dbReference>
<evidence type="ECO:0008006" key="7">
    <source>
        <dbReference type="Google" id="ProtNLM"/>
    </source>
</evidence>
<evidence type="ECO:0000259" key="4">
    <source>
        <dbReference type="PROSITE" id="PS50113"/>
    </source>
</evidence>
<evidence type="ECO:0000259" key="3">
    <source>
        <dbReference type="PROSITE" id="PS50112"/>
    </source>
</evidence>
<keyword evidence="6" id="KW-1185">Reference proteome</keyword>
<dbReference type="Pfam" id="PF04967">
    <property type="entry name" value="HTH_10"/>
    <property type="match status" value="1"/>
</dbReference>
<dbReference type="SUPFAM" id="SSF55785">
    <property type="entry name" value="PYP-like sensor domain (PAS domain)"/>
    <property type="match status" value="1"/>
</dbReference>
<dbReference type="InterPro" id="IPR031803">
    <property type="entry name" value="BAT_GAF/HTH-assoc"/>
</dbReference>
<dbReference type="Gene3D" id="1.10.10.10">
    <property type="entry name" value="Winged helix-like DNA-binding domain superfamily/Winged helix DNA-binding domain"/>
    <property type="match status" value="1"/>
</dbReference>
<dbReference type="PROSITE" id="PS50113">
    <property type="entry name" value="PAC"/>
    <property type="match status" value="1"/>
</dbReference>
<dbReference type="Pfam" id="PF15915">
    <property type="entry name" value="BAT"/>
    <property type="match status" value="1"/>
</dbReference>
<dbReference type="SUPFAM" id="SSF55781">
    <property type="entry name" value="GAF domain-like"/>
    <property type="match status" value="1"/>
</dbReference>
<dbReference type="Proteomes" id="UP000199062">
    <property type="component" value="Unassembled WGS sequence"/>
</dbReference>
<gene>
    <name evidence="5" type="ORF">SAMN05216559_2342</name>
</gene>
<dbReference type="RefSeq" id="WP_089816698.1">
    <property type="nucleotide sequence ID" value="NZ_FOZK01000002.1"/>
</dbReference>
<evidence type="ECO:0000256" key="2">
    <source>
        <dbReference type="ARBA" id="ARBA00023163"/>
    </source>
</evidence>
<accession>A0A1I6LAP3</accession>
<evidence type="ECO:0000256" key="1">
    <source>
        <dbReference type="ARBA" id="ARBA00023015"/>
    </source>
</evidence>
<dbReference type="InterPro" id="IPR007050">
    <property type="entry name" value="HTH_bacterioopsin"/>
</dbReference>
<dbReference type="InterPro" id="IPR013656">
    <property type="entry name" value="PAS_4"/>
</dbReference>
<evidence type="ECO:0000313" key="5">
    <source>
        <dbReference type="EMBL" id="SFS00308.1"/>
    </source>
</evidence>
<dbReference type="EMBL" id="FOZK01000002">
    <property type="protein sequence ID" value="SFS00308.1"/>
    <property type="molecule type" value="Genomic_DNA"/>
</dbReference>
<feature type="domain" description="PAC" evidence="4">
    <location>
        <begin position="335"/>
        <end position="387"/>
    </location>
</feature>
<dbReference type="OrthoDB" id="234125at2157"/>
<dbReference type="PROSITE" id="PS50112">
    <property type="entry name" value="PAS"/>
    <property type="match status" value="1"/>
</dbReference>
<dbReference type="InterPro" id="IPR035965">
    <property type="entry name" value="PAS-like_dom_sf"/>
</dbReference>
<protein>
    <recommendedName>
        <fullName evidence="7">PAS domain S-box-containing protein</fullName>
    </recommendedName>
</protein>
<dbReference type="Gene3D" id="3.30.450.40">
    <property type="match status" value="1"/>
</dbReference>
<keyword evidence="2" id="KW-0804">Transcription</keyword>
<dbReference type="SMART" id="SM00091">
    <property type="entry name" value="PAS"/>
    <property type="match status" value="1"/>
</dbReference>
<keyword evidence="1" id="KW-0805">Transcription regulation</keyword>
<dbReference type="InterPro" id="IPR036388">
    <property type="entry name" value="WH-like_DNA-bd_sf"/>
</dbReference>
<dbReference type="AlphaFoldDB" id="A0A1I6LAP3"/>
<dbReference type="PANTHER" id="PTHR34236:SF1">
    <property type="entry name" value="DIMETHYL SULFOXIDE REDUCTASE TRANSCRIPTIONAL ACTIVATOR"/>
    <property type="match status" value="1"/>
</dbReference>
<feature type="domain" description="PAS" evidence="3">
    <location>
        <begin position="261"/>
        <end position="331"/>
    </location>
</feature>
<reference evidence="5 6" key="1">
    <citation type="submission" date="2016-10" db="EMBL/GenBank/DDBJ databases">
        <authorList>
            <person name="de Groot N.N."/>
        </authorList>
    </citation>
    <scope>NUCLEOTIDE SEQUENCE [LARGE SCALE GENOMIC DNA]</scope>
    <source>
        <strain evidence="5 6">CGMCC 1.10457</strain>
    </source>
</reference>
<dbReference type="STRING" id="767519.SAMN05216559_2342"/>
<dbReference type="InterPro" id="IPR000700">
    <property type="entry name" value="PAS-assoc_C"/>
</dbReference>
<dbReference type="Pfam" id="PF13185">
    <property type="entry name" value="GAF_2"/>
    <property type="match status" value="1"/>
</dbReference>
<organism evidence="5 6">
    <name type="scientific">Halomicrobium zhouii</name>
    <dbReference type="NCBI Taxonomy" id="767519"/>
    <lineage>
        <taxon>Archaea</taxon>
        <taxon>Methanobacteriati</taxon>
        <taxon>Methanobacteriota</taxon>
        <taxon>Stenosarchaea group</taxon>
        <taxon>Halobacteria</taxon>
        <taxon>Halobacteriales</taxon>
        <taxon>Haloarculaceae</taxon>
        <taxon>Halomicrobium</taxon>
    </lineage>
</organism>
<dbReference type="Pfam" id="PF08448">
    <property type="entry name" value="PAS_4"/>
    <property type="match status" value="1"/>
</dbReference>
<proteinExistence type="predicted"/>
<dbReference type="InterPro" id="IPR000014">
    <property type="entry name" value="PAS"/>
</dbReference>
<sequence>MVSELEADYRVVQGEAATRLLYVDADEETMATVARYVEGEYSDVELVGTTDAGAAVDTLRSAGWGCLVVGGDLPAADRSALVEAASCPIVSFTRAGRDADTDPVVAAATMVLEKGTDERILAMLVDKARQFAGAGPDGDDESLARTLTRLGDADEDIACFVVDDGDLAWASRPFETTFPVAAADVPDGDFDDRLAAVFGDVPDPGTSLVTVETDDAGSASAGSDDEGPVLRYYRYASHRIPDERRLDVFEDVTDRVERETRSGLYELLVEQARDGLYVFDADGVVVFTNEAFASMLGYDPEDLIGKHAAEIFAEGELHAAQRDIKNVVDSEDTGGAGDRTFLDCHGDPVPVSVNYTVLAGDETDFDGFVCVARDVTERRKRERELAERRDELARINRADALVQNVVRELGQVSSRDELEQAVCECFLEVDGVTLAWVGNREGASDRIVPGTVVGEPRQYLHDLLASASVDGATGGPAMRAVRTGDVKLAADLRDGDREDVWRSLALSHDLYSLATIPLIHGETVHGVLAVYGDRPEAFGDALTDRFHLLGDTIGFAMTAVQNRRLLEEDVTVELEFRADSDEARLVWLAQACDCRLEIVGSVDLGEDVLQYLAVDGASVEAVADAAVESDAVTGARVIRAEGSDAGVVELRTPWSLRSALSEVGARLEAAVITPASTRIVVEAPSDADVRAIHEAVRRSNPGATLVTKTEGDRSRLDGREGIGVTESLTDRQQEVLQAAYLAGYYAWPRDTTAEELAESLGIASPTLHQHLRRAERNILDALFGE</sequence>